<feature type="transmembrane region" description="Helical" evidence="1">
    <location>
        <begin position="275"/>
        <end position="301"/>
    </location>
</feature>
<dbReference type="Proteomes" id="UP000681722">
    <property type="component" value="Unassembled WGS sequence"/>
</dbReference>
<dbReference type="EMBL" id="CAJNOQ010020955">
    <property type="protein sequence ID" value="CAF1478348.1"/>
    <property type="molecule type" value="Genomic_DNA"/>
</dbReference>
<dbReference type="AlphaFoldDB" id="A0A815RJ62"/>
<evidence type="ECO:0000313" key="3">
    <source>
        <dbReference type="EMBL" id="CAF4343928.1"/>
    </source>
</evidence>
<keyword evidence="1" id="KW-0472">Membrane</keyword>
<evidence type="ECO:0008006" key="5">
    <source>
        <dbReference type="Google" id="ProtNLM"/>
    </source>
</evidence>
<accession>A0A815RJ62</accession>
<evidence type="ECO:0000256" key="1">
    <source>
        <dbReference type="SAM" id="Phobius"/>
    </source>
</evidence>
<reference evidence="2" key="1">
    <citation type="submission" date="2021-02" db="EMBL/GenBank/DDBJ databases">
        <authorList>
            <person name="Nowell W R."/>
        </authorList>
    </citation>
    <scope>NUCLEOTIDE SEQUENCE</scope>
</reference>
<name>A0A815RJ62_9BILA</name>
<protein>
    <recommendedName>
        <fullName evidence="5">MULE transposase domain-containing protein</fullName>
    </recommendedName>
</protein>
<keyword evidence="1" id="KW-1133">Transmembrane helix</keyword>
<organism evidence="2 4">
    <name type="scientific">Didymodactylos carnosus</name>
    <dbReference type="NCBI Taxonomy" id="1234261"/>
    <lineage>
        <taxon>Eukaryota</taxon>
        <taxon>Metazoa</taxon>
        <taxon>Spiralia</taxon>
        <taxon>Gnathifera</taxon>
        <taxon>Rotifera</taxon>
        <taxon>Eurotatoria</taxon>
        <taxon>Bdelloidea</taxon>
        <taxon>Philodinida</taxon>
        <taxon>Philodinidae</taxon>
        <taxon>Didymodactylos</taxon>
    </lineage>
</organism>
<keyword evidence="4" id="KW-1185">Reference proteome</keyword>
<proteinExistence type="predicted"/>
<dbReference type="Proteomes" id="UP000663829">
    <property type="component" value="Unassembled WGS sequence"/>
</dbReference>
<keyword evidence="1" id="KW-0812">Transmembrane</keyword>
<evidence type="ECO:0000313" key="2">
    <source>
        <dbReference type="EMBL" id="CAF1478348.1"/>
    </source>
</evidence>
<dbReference type="OrthoDB" id="10029846at2759"/>
<sequence>MYYNNSKYKFLFCNSPTPHKVIAFGSESAIKLLSENHHWNADGTFRTSPAFFNQAYYIHVWDECSMKPIVYACCEDKSQSDFEKAAINAINDVFPQILVKGCHFHYAQNVWKKVKKYGLLKLAKQENIRRQIANIISLPLVSKDQIQIIIDARFSFDMWNHFDSVGERPRTNNHLEGYHRQLNARVRTNPDLWTWINEVRSSEESVMCRYEQEQAQKRTTRPRKMKNIRDDVKLKLAKTKYIEDKDFDRYQKVLRALSHRYIDVIKDAGDSAFQIYVSLALSINIVMALLMWYVIAIMWTYRPDLGTLTIVMVVSWAFSSMVYIFVVSITAGLLNSVTRGSLTYLYQLPATGCSINYNAQVM</sequence>
<comment type="caution">
    <text evidence="2">The sequence shown here is derived from an EMBL/GenBank/DDBJ whole genome shotgun (WGS) entry which is preliminary data.</text>
</comment>
<dbReference type="EMBL" id="CAJOBC010086432">
    <property type="protein sequence ID" value="CAF4343928.1"/>
    <property type="molecule type" value="Genomic_DNA"/>
</dbReference>
<feature type="transmembrane region" description="Helical" evidence="1">
    <location>
        <begin position="307"/>
        <end position="334"/>
    </location>
</feature>
<gene>
    <name evidence="2" type="ORF">GPM918_LOCUS35730</name>
    <name evidence="3" type="ORF">SRO942_LOCUS36453</name>
</gene>
<evidence type="ECO:0000313" key="4">
    <source>
        <dbReference type="Proteomes" id="UP000663829"/>
    </source>
</evidence>